<sequence>MRSEQLRPRISIPPRPERPPAAGKDAAEERDEPLQVTRAGMVWIATVAALVVLSLLIVLILQNQDLVQVRYLGLSGSLPLGVGLFMAAVAGGLLVAVAGAVRITQLRMTATYTRRRRSGTPRARQPHVPLPKRRHHA</sequence>
<dbReference type="EMBL" id="SMZQ01000005">
    <property type="protein sequence ID" value="TDL37347.1"/>
    <property type="molecule type" value="Genomic_DNA"/>
</dbReference>
<feature type="region of interest" description="Disordered" evidence="5">
    <location>
        <begin position="1"/>
        <end position="31"/>
    </location>
</feature>
<evidence type="ECO:0000313" key="9">
    <source>
        <dbReference type="Proteomes" id="UP000294621"/>
    </source>
</evidence>
<feature type="transmembrane region" description="Helical" evidence="6">
    <location>
        <begin position="81"/>
        <end position="101"/>
    </location>
</feature>
<comment type="caution">
    <text evidence="8">The sequence shown here is derived from an EMBL/GenBank/DDBJ whole genome shotgun (WGS) entry which is preliminary data.</text>
</comment>
<dbReference type="AlphaFoldDB" id="A0A4R5Y1L2"/>
<accession>A0A4R5Y1L2</accession>
<evidence type="ECO:0000313" key="8">
    <source>
        <dbReference type="EMBL" id="TDL37347.1"/>
    </source>
</evidence>
<gene>
    <name evidence="8" type="ORF">E2R57_11435</name>
</gene>
<name>A0A4R5Y1L2_9MICC</name>
<dbReference type="Pfam" id="PF06305">
    <property type="entry name" value="LapA_dom"/>
    <property type="match status" value="1"/>
</dbReference>
<evidence type="ECO:0000256" key="1">
    <source>
        <dbReference type="ARBA" id="ARBA00022475"/>
    </source>
</evidence>
<evidence type="ECO:0000256" key="2">
    <source>
        <dbReference type="ARBA" id="ARBA00022692"/>
    </source>
</evidence>
<keyword evidence="3 6" id="KW-1133">Transmembrane helix</keyword>
<protein>
    <submittedName>
        <fullName evidence="8">DUF1049 domain-containing protein</fullName>
    </submittedName>
</protein>
<feature type="region of interest" description="Disordered" evidence="5">
    <location>
        <begin position="112"/>
        <end position="137"/>
    </location>
</feature>
<feature type="transmembrane region" description="Helical" evidence="6">
    <location>
        <begin position="40"/>
        <end position="61"/>
    </location>
</feature>
<dbReference type="InterPro" id="IPR010445">
    <property type="entry name" value="LapA_dom"/>
</dbReference>
<feature type="domain" description="Lipopolysaccharide assembly protein A" evidence="7">
    <location>
        <begin position="62"/>
        <end position="115"/>
    </location>
</feature>
<proteinExistence type="predicted"/>
<reference evidence="8 9" key="1">
    <citation type="submission" date="2019-03" db="EMBL/GenBank/DDBJ databases">
        <title>Genome Sequencing and Assembly of Various Microbes Isolated from Partially Reclaimed Soil and Acid Mine Drainage (AMD) Site.</title>
        <authorList>
            <person name="Steinbock B."/>
            <person name="Bechtold R."/>
            <person name="Sevigny J.L."/>
            <person name="Thomas D."/>
            <person name="Cuthill L.R."/>
            <person name="Aveiro Johannsen E.J."/>
            <person name="Thomas K."/>
            <person name="Ghosh A."/>
        </authorList>
    </citation>
    <scope>NUCLEOTIDE SEQUENCE [LARGE SCALE GENOMIC DNA]</scope>
    <source>
        <strain evidence="8 9">S-A1</strain>
    </source>
</reference>
<keyword evidence="2 6" id="KW-0812">Transmembrane</keyword>
<evidence type="ECO:0000256" key="4">
    <source>
        <dbReference type="ARBA" id="ARBA00023136"/>
    </source>
</evidence>
<keyword evidence="1" id="KW-1003">Cell membrane</keyword>
<evidence type="ECO:0000256" key="3">
    <source>
        <dbReference type="ARBA" id="ARBA00022989"/>
    </source>
</evidence>
<evidence type="ECO:0000256" key="5">
    <source>
        <dbReference type="SAM" id="MobiDB-lite"/>
    </source>
</evidence>
<dbReference type="GO" id="GO:0005886">
    <property type="term" value="C:plasma membrane"/>
    <property type="evidence" value="ECO:0007669"/>
    <property type="project" value="InterPro"/>
</dbReference>
<dbReference type="Proteomes" id="UP000294621">
    <property type="component" value="Unassembled WGS sequence"/>
</dbReference>
<keyword evidence="4 6" id="KW-0472">Membrane</keyword>
<evidence type="ECO:0000256" key="6">
    <source>
        <dbReference type="SAM" id="Phobius"/>
    </source>
</evidence>
<organism evidence="8 9">
    <name type="scientific">Arthrobacter nitrophenolicus</name>
    <dbReference type="NCBI Taxonomy" id="683150"/>
    <lineage>
        <taxon>Bacteria</taxon>
        <taxon>Bacillati</taxon>
        <taxon>Actinomycetota</taxon>
        <taxon>Actinomycetes</taxon>
        <taxon>Micrococcales</taxon>
        <taxon>Micrococcaceae</taxon>
        <taxon>Arthrobacter</taxon>
    </lineage>
</organism>
<evidence type="ECO:0000259" key="7">
    <source>
        <dbReference type="Pfam" id="PF06305"/>
    </source>
</evidence>